<evidence type="ECO:0000313" key="2">
    <source>
        <dbReference type="Proteomes" id="UP000762676"/>
    </source>
</evidence>
<comment type="caution">
    <text evidence="1">The sequence shown here is derived from an EMBL/GenBank/DDBJ whole genome shotgun (WGS) entry which is preliminary data.</text>
</comment>
<proteinExistence type="predicted"/>
<accession>A0AAV4GS38</accession>
<dbReference type="Proteomes" id="UP000762676">
    <property type="component" value="Unassembled WGS sequence"/>
</dbReference>
<keyword evidence="2" id="KW-1185">Reference proteome</keyword>
<organism evidence="1 2">
    <name type="scientific">Elysia marginata</name>
    <dbReference type="NCBI Taxonomy" id="1093978"/>
    <lineage>
        <taxon>Eukaryota</taxon>
        <taxon>Metazoa</taxon>
        <taxon>Spiralia</taxon>
        <taxon>Lophotrochozoa</taxon>
        <taxon>Mollusca</taxon>
        <taxon>Gastropoda</taxon>
        <taxon>Heterobranchia</taxon>
        <taxon>Euthyneura</taxon>
        <taxon>Panpulmonata</taxon>
        <taxon>Sacoglossa</taxon>
        <taxon>Placobranchoidea</taxon>
        <taxon>Plakobranchidae</taxon>
        <taxon>Elysia</taxon>
    </lineage>
</organism>
<name>A0AAV4GS38_9GAST</name>
<protein>
    <recommendedName>
        <fullName evidence="3">Reverse transcriptase domain-containing protein</fullName>
    </recommendedName>
</protein>
<dbReference type="EMBL" id="BMAT01005106">
    <property type="protein sequence ID" value="GFR87690.1"/>
    <property type="molecule type" value="Genomic_DNA"/>
</dbReference>
<evidence type="ECO:0008006" key="3">
    <source>
        <dbReference type="Google" id="ProtNLM"/>
    </source>
</evidence>
<reference evidence="1 2" key="1">
    <citation type="journal article" date="2021" name="Elife">
        <title>Chloroplast acquisition without the gene transfer in kleptoplastic sea slugs, Plakobranchus ocellatus.</title>
        <authorList>
            <person name="Maeda T."/>
            <person name="Takahashi S."/>
            <person name="Yoshida T."/>
            <person name="Shimamura S."/>
            <person name="Takaki Y."/>
            <person name="Nagai Y."/>
            <person name="Toyoda A."/>
            <person name="Suzuki Y."/>
            <person name="Arimoto A."/>
            <person name="Ishii H."/>
            <person name="Satoh N."/>
            <person name="Nishiyama T."/>
            <person name="Hasebe M."/>
            <person name="Maruyama T."/>
            <person name="Minagawa J."/>
            <person name="Obokata J."/>
            <person name="Shigenobu S."/>
        </authorList>
    </citation>
    <scope>NUCLEOTIDE SEQUENCE [LARGE SCALE GENOMIC DNA]</scope>
</reference>
<dbReference type="AlphaFoldDB" id="A0AAV4GS38"/>
<evidence type="ECO:0000313" key="1">
    <source>
        <dbReference type="EMBL" id="GFR87690.1"/>
    </source>
</evidence>
<gene>
    <name evidence="1" type="ORF">ElyMa_002499800</name>
</gene>
<sequence>MSPNPPPTPPKLLKMIMLFHDGMIGTILYDGSFLDHFPIKSGVKQACVLASMLFGIFSPYSGAMPSTGQTIAFLLHSRSDGILFNLPLLRAKAKVDRVLTREMLFADGAALATHSVEALQ</sequence>